<evidence type="ECO:0000313" key="4">
    <source>
        <dbReference type="Proteomes" id="UP000758603"/>
    </source>
</evidence>
<dbReference type="OrthoDB" id="10564077at2759"/>
<dbReference type="EMBL" id="JAGPXC010000003">
    <property type="protein sequence ID" value="KAH6655033.1"/>
    <property type="molecule type" value="Genomic_DNA"/>
</dbReference>
<comment type="caution">
    <text evidence="3">The sequence shown here is derived from an EMBL/GenBank/DDBJ whole genome shotgun (WGS) entry which is preliminary data.</text>
</comment>
<gene>
    <name evidence="3" type="ORF">BKA67DRAFT_533981</name>
</gene>
<evidence type="ECO:0000256" key="1">
    <source>
        <dbReference type="ARBA" id="ARBA00022737"/>
    </source>
</evidence>
<protein>
    <recommendedName>
        <fullName evidence="2">Nephrocystin 3-like N-terminal domain-containing protein</fullName>
    </recommendedName>
</protein>
<evidence type="ECO:0000259" key="2">
    <source>
        <dbReference type="Pfam" id="PF24883"/>
    </source>
</evidence>
<reference evidence="3" key="1">
    <citation type="journal article" date="2021" name="Nat. Commun.">
        <title>Genetic determinants of endophytism in the Arabidopsis root mycobiome.</title>
        <authorList>
            <person name="Mesny F."/>
            <person name="Miyauchi S."/>
            <person name="Thiergart T."/>
            <person name="Pickel B."/>
            <person name="Atanasova L."/>
            <person name="Karlsson M."/>
            <person name="Huettel B."/>
            <person name="Barry K.W."/>
            <person name="Haridas S."/>
            <person name="Chen C."/>
            <person name="Bauer D."/>
            <person name="Andreopoulos W."/>
            <person name="Pangilinan J."/>
            <person name="LaButti K."/>
            <person name="Riley R."/>
            <person name="Lipzen A."/>
            <person name="Clum A."/>
            <person name="Drula E."/>
            <person name="Henrissat B."/>
            <person name="Kohler A."/>
            <person name="Grigoriev I.V."/>
            <person name="Martin F.M."/>
            <person name="Hacquard S."/>
        </authorList>
    </citation>
    <scope>NUCLEOTIDE SEQUENCE</scope>
    <source>
        <strain evidence="3">MPI-SDFR-AT-0073</strain>
    </source>
</reference>
<proteinExistence type="predicted"/>
<dbReference type="InterPro" id="IPR056884">
    <property type="entry name" value="NPHP3-like_N"/>
</dbReference>
<dbReference type="AlphaFoldDB" id="A0A9P8UMX6"/>
<keyword evidence="4" id="KW-1185">Reference proteome</keyword>
<name>A0A9P8UMX6_9PEZI</name>
<dbReference type="Proteomes" id="UP000758603">
    <property type="component" value="Unassembled WGS sequence"/>
</dbReference>
<feature type="domain" description="Nephrocystin 3-like N-terminal" evidence="2">
    <location>
        <begin position="181"/>
        <end position="310"/>
    </location>
</feature>
<dbReference type="Pfam" id="PF24883">
    <property type="entry name" value="NPHP3_N"/>
    <property type="match status" value="1"/>
</dbReference>
<dbReference type="RefSeq" id="XP_045959298.1">
    <property type="nucleotide sequence ID" value="XM_046099787.1"/>
</dbReference>
<accession>A0A9P8UMX6</accession>
<dbReference type="GeneID" id="70128679"/>
<organism evidence="3 4">
    <name type="scientific">Truncatella angustata</name>
    <dbReference type="NCBI Taxonomy" id="152316"/>
    <lineage>
        <taxon>Eukaryota</taxon>
        <taxon>Fungi</taxon>
        <taxon>Dikarya</taxon>
        <taxon>Ascomycota</taxon>
        <taxon>Pezizomycotina</taxon>
        <taxon>Sordariomycetes</taxon>
        <taxon>Xylariomycetidae</taxon>
        <taxon>Amphisphaeriales</taxon>
        <taxon>Sporocadaceae</taxon>
        <taxon>Truncatella</taxon>
    </lineage>
</organism>
<sequence>MAPNSHNSNSSNYADNGARQFNQIFNLQLYRPWSPFAPDIALEMFTRDHHEVEELGSAAQQFLYGQVVDRRSSISQGKGSSSNPVFCFLKDGCFSETCYFDVDLDKCLAHYPTSRSAKQVMDILNNTQVQVLSSWIKSKESAVLLLDRYIVTKSGSCWTTDFTLEVIGRITHSNGSIDASQRPSAVVTYFCDERLRAGQWRQDIVVQDFLIQLCRARNDFLQAHHDCGALQQTQEIFHKRPTGTSELWHLFQSCVTAAGIKTLYVLLDNVDSIHDRSSSSKFEDFTANLRTLLVTCQEKSIPVKLLVTSRLDRTKAYFRNFGLSVGYIKLDYPPQRRLPY</sequence>
<keyword evidence="1" id="KW-0677">Repeat</keyword>
<evidence type="ECO:0000313" key="3">
    <source>
        <dbReference type="EMBL" id="KAH6655033.1"/>
    </source>
</evidence>